<accession>A0A841JWU6</accession>
<dbReference type="Proteomes" id="UP000538666">
    <property type="component" value="Unassembled WGS sequence"/>
</dbReference>
<name>A0A841JWU6_9BACT</name>
<reference evidence="1 2" key="1">
    <citation type="submission" date="2020-08" db="EMBL/GenBank/DDBJ databases">
        <title>Genomic Encyclopedia of Type Strains, Phase IV (KMG-IV): sequencing the most valuable type-strain genomes for metagenomic binning, comparative biology and taxonomic classification.</title>
        <authorList>
            <person name="Goeker M."/>
        </authorList>
    </citation>
    <scope>NUCLEOTIDE SEQUENCE [LARGE SCALE GENOMIC DNA]</scope>
    <source>
        <strain evidence="1 2">DSM 103733</strain>
    </source>
</reference>
<keyword evidence="2" id="KW-1185">Reference proteome</keyword>
<gene>
    <name evidence="1" type="ORF">HNQ77_003812</name>
</gene>
<evidence type="ECO:0000313" key="1">
    <source>
        <dbReference type="EMBL" id="MBB6145842.1"/>
    </source>
</evidence>
<dbReference type="RefSeq" id="WP_050060862.1">
    <property type="nucleotide sequence ID" value="NZ_JACHEK010000008.1"/>
</dbReference>
<comment type="caution">
    <text evidence="1">The sequence shown here is derived from an EMBL/GenBank/DDBJ whole genome shotgun (WGS) entry which is preliminary data.</text>
</comment>
<organism evidence="1 2">
    <name type="scientific">Silvibacterium bohemicum</name>
    <dbReference type="NCBI Taxonomy" id="1577686"/>
    <lineage>
        <taxon>Bacteria</taxon>
        <taxon>Pseudomonadati</taxon>
        <taxon>Acidobacteriota</taxon>
        <taxon>Terriglobia</taxon>
        <taxon>Terriglobales</taxon>
        <taxon>Acidobacteriaceae</taxon>
        <taxon>Silvibacterium</taxon>
    </lineage>
</organism>
<sequence>MHRFSFYVPLALPTLTSLHAQVHYDPSPNAMVELAGDYLHFAADSATTEAANHLGGAPCSVLNSINLPGFH</sequence>
<dbReference type="AlphaFoldDB" id="A0A841JWU6"/>
<proteinExistence type="predicted"/>
<evidence type="ECO:0000313" key="2">
    <source>
        <dbReference type="Proteomes" id="UP000538666"/>
    </source>
</evidence>
<protein>
    <submittedName>
        <fullName evidence="1">Uncharacterized protein</fullName>
    </submittedName>
</protein>
<dbReference type="EMBL" id="JACHEK010000008">
    <property type="protein sequence ID" value="MBB6145842.1"/>
    <property type="molecule type" value="Genomic_DNA"/>
</dbReference>